<gene>
    <name evidence="2" type="ORF">B0H17DRAFT_1206295</name>
</gene>
<name>A0AAD7D5V3_MYCRO</name>
<proteinExistence type="predicted"/>
<dbReference type="Proteomes" id="UP001221757">
    <property type="component" value="Unassembled WGS sequence"/>
</dbReference>
<sequence>MPHCRRTRLNFTQGRCWTITPSQFPRSIPFSVFPPPLFSGALSLRNRSASAVPGAISPRAGHTRLGTSRGRALRVLECPDVDVCAVAEAADMVSMAVEASVQTKTARAARTHTQTHGGALKCASHANIRMGIGKTGGAVLWIWAGRRRTSRSHPPTRRTSPPVSPSGLPPASTAAFLPTTYPRAAYNEQGTEILGRFVQSCTALGEEMHALRAEAGELRAEIAIGSSGIVARCMHLLQHLILADVEPSPMEVDTETPSPGESAPAVGTSEVCCSGRTAAVAEI</sequence>
<comment type="caution">
    <text evidence="2">The sequence shown here is derived from an EMBL/GenBank/DDBJ whole genome shotgun (WGS) entry which is preliminary data.</text>
</comment>
<reference evidence="2" key="1">
    <citation type="submission" date="2023-03" db="EMBL/GenBank/DDBJ databases">
        <title>Massive genome expansion in bonnet fungi (Mycena s.s.) driven by repeated elements and novel gene families across ecological guilds.</title>
        <authorList>
            <consortium name="Lawrence Berkeley National Laboratory"/>
            <person name="Harder C.B."/>
            <person name="Miyauchi S."/>
            <person name="Viragh M."/>
            <person name="Kuo A."/>
            <person name="Thoen E."/>
            <person name="Andreopoulos B."/>
            <person name="Lu D."/>
            <person name="Skrede I."/>
            <person name="Drula E."/>
            <person name="Henrissat B."/>
            <person name="Morin E."/>
            <person name="Kohler A."/>
            <person name="Barry K."/>
            <person name="LaButti K."/>
            <person name="Morin E."/>
            <person name="Salamov A."/>
            <person name="Lipzen A."/>
            <person name="Mereny Z."/>
            <person name="Hegedus B."/>
            <person name="Baldrian P."/>
            <person name="Stursova M."/>
            <person name="Weitz H."/>
            <person name="Taylor A."/>
            <person name="Grigoriev I.V."/>
            <person name="Nagy L.G."/>
            <person name="Martin F."/>
            <person name="Kauserud H."/>
        </authorList>
    </citation>
    <scope>NUCLEOTIDE SEQUENCE</scope>
    <source>
        <strain evidence="2">CBHHK067</strain>
    </source>
</reference>
<keyword evidence="3" id="KW-1185">Reference proteome</keyword>
<feature type="region of interest" description="Disordered" evidence="1">
    <location>
        <begin position="249"/>
        <end position="268"/>
    </location>
</feature>
<evidence type="ECO:0000256" key="1">
    <source>
        <dbReference type="SAM" id="MobiDB-lite"/>
    </source>
</evidence>
<dbReference type="EMBL" id="JARKIE010000126">
    <property type="protein sequence ID" value="KAJ7679899.1"/>
    <property type="molecule type" value="Genomic_DNA"/>
</dbReference>
<evidence type="ECO:0000313" key="2">
    <source>
        <dbReference type="EMBL" id="KAJ7679899.1"/>
    </source>
</evidence>
<feature type="region of interest" description="Disordered" evidence="1">
    <location>
        <begin position="149"/>
        <end position="172"/>
    </location>
</feature>
<protein>
    <submittedName>
        <fullName evidence="2">Uncharacterized protein</fullName>
    </submittedName>
</protein>
<organism evidence="2 3">
    <name type="scientific">Mycena rosella</name>
    <name type="common">Pink bonnet</name>
    <name type="synonym">Agaricus rosellus</name>
    <dbReference type="NCBI Taxonomy" id="1033263"/>
    <lineage>
        <taxon>Eukaryota</taxon>
        <taxon>Fungi</taxon>
        <taxon>Dikarya</taxon>
        <taxon>Basidiomycota</taxon>
        <taxon>Agaricomycotina</taxon>
        <taxon>Agaricomycetes</taxon>
        <taxon>Agaricomycetidae</taxon>
        <taxon>Agaricales</taxon>
        <taxon>Marasmiineae</taxon>
        <taxon>Mycenaceae</taxon>
        <taxon>Mycena</taxon>
    </lineage>
</organism>
<dbReference type="AlphaFoldDB" id="A0AAD7D5V3"/>
<accession>A0AAD7D5V3</accession>
<evidence type="ECO:0000313" key="3">
    <source>
        <dbReference type="Proteomes" id="UP001221757"/>
    </source>
</evidence>